<dbReference type="PROSITE" id="PS51340">
    <property type="entry name" value="MOSC"/>
    <property type="match status" value="1"/>
</dbReference>
<evidence type="ECO:0000313" key="6">
    <source>
        <dbReference type="Proteomes" id="UP000522688"/>
    </source>
</evidence>
<dbReference type="OrthoDB" id="192945at2"/>
<evidence type="ECO:0000313" key="5">
    <source>
        <dbReference type="Proteomes" id="UP000321154"/>
    </source>
</evidence>
<dbReference type="EMBL" id="JACGWW010000001">
    <property type="protein sequence ID" value="MBA8812186.1"/>
    <property type="molecule type" value="Genomic_DNA"/>
</dbReference>
<protein>
    <submittedName>
        <fullName evidence="4">MOSC domain-containing protein YiiM</fullName>
    </submittedName>
</protein>
<keyword evidence="5" id="KW-1185">Reference proteome</keyword>
<dbReference type="InterPro" id="IPR005302">
    <property type="entry name" value="MoCF_Sase_C"/>
</dbReference>
<dbReference type="InterPro" id="IPR011037">
    <property type="entry name" value="Pyrv_Knase-like_insert_dom_sf"/>
</dbReference>
<reference evidence="3 5" key="1">
    <citation type="submission" date="2019-07" db="EMBL/GenBank/DDBJ databases">
        <title>Whole genome shotgun sequence of Frigoribacterium faeni NBRC 103066.</title>
        <authorList>
            <person name="Hosoyama A."/>
            <person name="Uohara A."/>
            <person name="Ohji S."/>
            <person name="Ichikawa N."/>
        </authorList>
    </citation>
    <scope>NUCLEOTIDE SEQUENCE [LARGE SCALE GENOMIC DNA]</scope>
    <source>
        <strain evidence="3 5">NBRC 103066</strain>
    </source>
</reference>
<feature type="domain" description="MOSC" evidence="2">
    <location>
        <begin position="29"/>
        <end position="174"/>
    </location>
</feature>
<dbReference type="Pfam" id="PF03473">
    <property type="entry name" value="MOSC"/>
    <property type="match status" value="1"/>
</dbReference>
<gene>
    <name evidence="4" type="ORF">FB463_000410</name>
    <name evidence="3" type="ORF">FFA01_20240</name>
</gene>
<sequence length="186" mass="19601">MHEEERVGTETPVTVELLLASPRARYVGRPADGPEPSSGRETHDRVEIRAGLGVVGDRYFGRPAHRQASVTVFAAESLETVARLLGSGPLDAAATRRNVVLRGTDVDALRGETFSLDTGEGPVVFRAHRAANPCAWMDVVLAPGAFRALRGRGGVRCEPLTSGALSLGPAVLRVRSADSAEPVAGV</sequence>
<evidence type="ECO:0000313" key="4">
    <source>
        <dbReference type="EMBL" id="MBA8812186.1"/>
    </source>
</evidence>
<name>A0A7W3PHT2_9MICO</name>
<dbReference type="Gene3D" id="2.40.33.20">
    <property type="entry name" value="PK beta-barrel domain-like"/>
    <property type="match status" value="1"/>
</dbReference>
<proteinExistence type="predicted"/>
<dbReference type="Proteomes" id="UP000321154">
    <property type="component" value="Unassembled WGS sequence"/>
</dbReference>
<evidence type="ECO:0000256" key="1">
    <source>
        <dbReference type="SAM" id="MobiDB-lite"/>
    </source>
</evidence>
<comment type="caution">
    <text evidence="4">The sequence shown here is derived from an EMBL/GenBank/DDBJ whole genome shotgun (WGS) entry which is preliminary data.</text>
</comment>
<feature type="region of interest" description="Disordered" evidence="1">
    <location>
        <begin position="24"/>
        <end position="45"/>
    </location>
</feature>
<accession>A0A7W3PHT2</accession>
<evidence type="ECO:0000313" key="3">
    <source>
        <dbReference type="EMBL" id="GEK83715.1"/>
    </source>
</evidence>
<dbReference type="GO" id="GO:0030170">
    <property type="term" value="F:pyridoxal phosphate binding"/>
    <property type="evidence" value="ECO:0007669"/>
    <property type="project" value="InterPro"/>
</dbReference>
<dbReference type="AlphaFoldDB" id="A0A7W3PHT2"/>
<dbReference type="Proteomes" id="UP000522688">
    <property type="component" value="Unassembled WGS sequence"/>
</dbReference>
<dbReference type="EMBL" id="BJUV01000019">
    <property type="protein sequence ID" value="GEK83715.1"/>
    <property type="molecule type" value="Genomic_DNA"/>
</dbReference>
<dbReference type="RefSeq" id="WP_146855718.1">
    <property type="nucleotide sequence ID" value="NZ_BAAAHR010000002.1"/>
</dbReference>
<reference evidence="4 6" key="2">
    <citation type="submission" date="2020-07" db="EMBL/GenBank/DDBJ databases">
        <title>Sequencing the genomes of 1000 actinobacteria strains.</title>
        <authorList>
            <person name="Klenk H.-P."/>
        </authorList>
    </citation>
    <scope>NUCLEOTIDE SEQUENCE [LARGE SCALE GENOMIC DNA]</scope>
    <source>
        <strain evidence="4 6">DSM 10309</strain>
    </source>
</reference>
<dbReference type="GO" id="GO:0003824">
    <property type="term" value="F:catalytic activity"/>
    <property type="evidence" value="ECO:0007669"/>
    <property type="project" value="InterPro"/>
</dbReference>
<dbReference type="GO" id="GO:0030151">
    <property type="term" value="F:molybdenum ion binding"/>
    <property type="evidence" value="ECO:0007669"/>
    <property type="project" value="InterPro"/>
</dbReference>
<organism evidence="4 6">
    <name type="scientific">Frigoribacterium faeni</name>
    <dbReference type="NCBI Taxonomy" id="145483"/>
    <lineage>
        <taxon>Bacteria</taxon>
        <taxon>Bacillati</taxon>
        <taxon>Actinomycetota</taxon>
        <taxon>Actinomycetes</taxon>
        <taxon>Micrococcales</taxon>
        <taxon>Microbacteriaceae</taxon>
        <taxon>Frigoribacterium</taxon>
    </lineage>
</organism>
<evidence type="ECO:0000259" key="2">
    <source>
        <dbReference type="PROSITE" id="PS51340"/>
    </source>
</evidence>
<dbReference type="SUPFAM" id="SSF50800">
    <property type="entry name" value="PK beta-barrel domain-like"/>
    <property type="match status" value="1"/>
</dbReference>